<dbReference type="Gene3D" id="2.130.10.130">
    <property type="entry name" value="Integrin alpha, N-terminal"/>
    <property type="match status" value="4"/>
</dbReference>
<evidence type="ECO:0000256" key="5">
    <source>
        <dbReference type="SAM" id="MobiDB-lite"/>
    </source>
</evidence>
<name>A0A6H2BY92_DOLFA</name>
<dbReference type="AlphaFoldDB" id="A0A6H2BY92"/>
<dbReference type="InterPro" id="IPR013517">
    <property type="entry name" value="FG-GAP"/>
</dbReference>
<dbReference type="PRINTS" id="PR01185">
    <property type="entry name" value="INTEGRINA"/>
</dbReference>
<dbReference type="PROSITE" id="PS51470">
    <property type="entry name" value="FG_GAP"/>
    <property type="match status" value="5"/>
</dbReference>
<evidence type="ECO:0000256" key="2">
    <source>
        <dbReference type="ARBA" id="ARBA00022737"/>
    </source>
</evidence>
<dbReference type="Pfam" id="PF01839">
    <property type="entry name" value="FG-GAP"/>
    <property type="match status" value="7"/>
</dbReference>
<dbReference type="InterPro" id="IPR028994">
    <property type="entry name" value="Integrin_alpha_N"/>
</dbReference>
<dbReference type="Proteomes" id="UP000502433">
    <property type="component" value="Chromosome"/>
</dbReference>
<dbReference type="InterPro" id="IPR025193">
    <property type="entry name" value="DUF4114"/>
</dbReference>
<dbReference type="EMBL" id="CP051206">
    <property type="protein sequence ID" value="QJB44071.1"/>
    <property type="molecule type" value="Genomic_DNA"/>
</dbReference>
<keyword evidence="2" id="KW-0677">Repeat</keyword>
<dbReference type="InterPro" id="IPR000413">
    <property type="entry name" value="Integrin_alpha"/>
</dbReference>
<dbReference type="PANTHER" id="PTHR23221:SF7">
    <property type="entry name" value="PHOSPHATIDYLINOSITOL-GLYCAN-SPECIFIC PHOSPHOLIPASE D"/>
    <property type="match status" value="1"/>
</dbReference>
<organism evidence="7 8">
    <name type="scientific">Dolichospermum flos-aquae CCAP 1403/13F</name>
    <dbReference type="NCBI Taxonomy" id="315271"/>
    <lineage>
        <taxon>Bacteria</taxon>
        <taxon>Bacillati</taxon>
        <taxon>Cyanobacteriota</taxon>
        <taxon>Cyanophyceae</taxon>
        <taxon>Nostocales</taxon>
        <taxon>Aphanizomenonaceae</taxon>
        <taxon>Dolichospermum</taxon>
    </lineage>
</organism>
<dbReference type="RefSeq" id="WP_168695404.1">
    <property type="nucleotide sequence ID" value="NZ_CP051206.1"/>
</dbReference>
<evidence type="ECO:0000313" key="7">
    <source>
        <dbReference type="EMBL" id="QJB44071.1"/>
    </source>
</evidence>
<accession>A0A6H2BY92</accession>
<evidence type="ECO:0000256" key="1">
    <source>
        <dbReference type="ARBA" id="ARBA00022729"/>
    </source>
</evidence>
<dbReference type="InterPro" id="IPR013519">
    <property type="entry name" value="Int_alpha_beta-p"/>
</dbReference>
<keyword evidence="1" id="KW-0732">Signal</keyword>
<proteinExistence type="predicted"/>
<dbReference type="PANTHER" id="PTHR23221">
    <property type="entry name" value="GLYCOSYLPHOSPHATIDYLINOSITOL PHOSPHOLIPASE D"/>
    <property type="match status" value="1"/>
</dbReference>
<reference evidence="7 8" key="1">
    <citation type="submission" date="2020-04" db="EMBL/GenBank/DDBJ databases">
        <title>Genome-Wide Identification of 5-Methylcytosine Sites in Bacterial Genomes By High-Throughput Sequencing of MspJI Restriction Fragments.</title>
        <authorList>
            <person name="Wu V."/>
        </authorList>
    </citation>
    <scope>NUCLEOTIDE SEQUENCE [LARGE SCALE GENOMIC DNA]</scope>
    <source>
        <strain evidence="7 8">CCAP 1403/13f</strain>
    </source>
</reference>
<dbReference type="GO" id="GO:0008305">
    <property type="term" value="C:integrin complex"/>
    <property type="evidence" value="ECO:0007669"/>
    <property type="project" value="InterPro"/>
</dbReference>
<protein>
    <submittedName>
        <fullName evidence="7">DUF4114 domain-containing protein</fullName>
    </submittedName>
</protein>
<feature type="region of interest" description="Disordered" evidence="5">
    <location>
        <begin position="47"/>
        <end position="91"/>
    </location>
</feature>
<feature type="domain" description="DUF4114" evidence="6">
    <location>
        <begin position="896"/>
        <end position="970"/>
    </location>
</feature>
<dbReference type="GO" id="GO:0016787">
    <property type="term" value="F:hydrolase activity"/>
    <property type="evidence" value="ECO:0007669"/>
    <property type="project" value="UniProtKB-KW"/>
</dbReference>
<dbReference type="KEGG" id="dfs:HGD76_07575"/>
<keyword evidence="4" id="KW-0325">Glycoprotein</keyword>
<evidence type="ECO:0000313" key="8">
    <source>
        <dbReference type="Proteomes" id="UP000502433"/>
    </source>
</evidence>
<reference evidence="7 8" key="2">
    <citation type="submission" date="2020-04" db="EMBL/GenBank/DDBJ databases">
        <authorList>
            <person name="Fomenkov A."/>
            <person name="Anton B.P."/>
            <person name="Roberts R.J."/>
        </authorList>
    </citation>
    <scope>NUCLEOTIDE SEQUENCE [LARGE SCALE GENOMIC DNA]</scope>
    <source>
        <strain evidence="7 8">CCAP 1403/13f</strain>
    </source>
</reference>
<keyword evidence="3" id="KW-0378">Hydrolase</keyword>
<evidence type="ECO:0000259" key="6">
    <source>
        <dbReference type="Pfam" id="PF13448"/>
    </source>
</evidence>
<dbReference type="Pfam" id="PF13448">
    <property type="entry name" value="DUF4114"/>
    <property type="match status" value="1"/>
</dbReference>
<dbReference type="GO" id="GO:0007155">
    <property type="term" value="P:cell adhesion"/>
    <property type="evidence" value="ECO:0007669"/>
    <property type="project" value="InterPro"/>
</dbReference>
<gene>
    <name evidence="7" type="ORF">HGD76_07575</name>
</gene>
<evidence type="ECO:0000256" key="4">
    <source>
        <dbReference type="ARBA" id="ARBA00023180"/>
    </source>
</evidence>
<dbReference type="SMART" id="SM00191">
    <property type="entry name" value="Int_alpha"/>
    <property type="match status" value="7"/>
</dbReference>
<evidence type="ECO:0000256" key="3">
    <source>
        <dbReference type="ARBA" id="ARBA00022801"/>
    </source>
</evidence>
<feature type="compositionally biased region" description="Low complexity" evidence="5">
    <location>
        <begin position="72"/>
        <end position="90"/>
    </location>
</feature>
<sequence length="973" mass="100384">MEPNINATTLADNTLIEDTTAIEDISSNVGITSEQDPTAIEDISSNVATTSEQDPIPLENTTSIVDTTSEQDISSNVDISSNIDSTSTTNPTPIETSFLTLIDPVTGETSLIDPVTGEIIPTVNKDGFVISGASDDQLGYSVSNAGDINGDGIGDVIIGSPLSDPNDKFNSGKTYVVFGSKENFQQVIDPSNLNATTGFVINGAEVGDDSGRSVSNIGDINGDGVDDLVIGAPFSNINGDNSGAAYVVFGSKDPNHFSNPIELSNLEPSQGFTIKGNQSGDLAGWAVSSAGDFNGDGVKDLLIGATHPSDDGTANKGEAYIIFGKEGGFDSSLNLANIDSLGLKIISDNPNNLGYSVSEAGDINGDGLDDIILGAPSANTNGDNSGSSFVIYGRKTDPTNPLTSKIINVSNLNSSDGFTINGQAGDQSGFSVSKAGDINGDGIGDLIIGAKDGNPNDKESAGRSYVVFGNKNGFGSGINLANLNGSNGFTINGVSALDNSGWSVSGLGDFNDDGIDDIILGAKKATDNAGQGYIIYGSKQGFGATFELSTFDTPEYDGEKGFIIDGAENSNLGQSVSGAGDVNGDGVNDLIIGAPLANSQAGEAYVIFGTPAATSAGTPDVNPTSTGTGTVSDFLTLVSDNVFNIKGNNGKATLEVKLTGPNSGRNEIGVFTVDDASGKVDGIAPDEAGYAEKALAKGQVVFSTLTNLPAGFDPTSLDRLLRFNSNDNLRFYLVKDGSTDSVLSNNTSIGNVLFANPANLKITDLGSDQYSLDWEDGSGNPSGFEDFPLTIQASDRPTALGTSLQNKPQGESLDLRGITGAVTANFVVNREASYNNFVGFYRVTDANGGIDTNGDGKADILPGQDGYVQAAINGRLSDINLAVNNGGTANFNNTLQGGSIYVPFLVVNGTPDALLDSNPNNNPDIYFTFLGANSDGVDHVRMLGDNTFGFEDLRGGGDKDFNDVIVKVNLAVA</sequence>
<feature type="compositionally biased region" description="Polar residues" evidence="5">
    <location>
        <begin position="47"/>
        <end position="71"/>
    </location>
</feature>
<dbReference type="SUPFAM" id="SSF69318">
    <property type="entry name" value="Integrin alpha N-terminal domain"/>
    <property type="match status" value="2"/>
</dbReference>